<comment type="caution">
    <text evidence="1">The sequence shown here is derived from an EMBL/GenBank/DDBJ whole genome shotgun (WGS) entry which is preliminary data.</text>
</comment>
<accession>A0ABD4ZKM2</accession>
<evidence type="ECO:0000313" key="2">
    <source>
        <dbReference type="Proteomes" id="UP001230232"/>
    </source>
</evidence>
<evidence type="ECO:0000313" key="1">
    <source>
        <dbReference type="EMBL" id="MDK7298612.1"/>
    </source>
</evidence>
<dbReference type="EMBL" id="JASOPW010000003">
    <property type="protein sequence ID" value="MDK7298612.1"/>
    <property type="molecule type" value="Genomic_DNA"/>
</dbReference>
<gene>
    <name evidence="1" type="ORF">QP478_05225</name>
</gene>
<proteinExistence type="predicted"/>
<name>A0ABD4ZKM2_9LACO</name>
<dbReference type="Proteomes" id="UP001230232">
    <property type="component" value="Unassembled WGS sequence"/>
</dbReference>
<reference evidence="1 2" key="1">
    <citation type="submission" date="2023-05" db="EMBL/GenBank/DDBJ databases">
        <title>Cataloging the Phylogenetic Diversity of Human Bladder Bacteria.</title>
        <authorList>
            <person name="Du J."/>
        </authorList>
    </citation>
    <scope>NUCLEOTIDE SEQUENCE [LARGE SCALE GENOMIC DNA]</scope>
    <source>
        <strain evidence="1 2">UMB0725</strain>
    </source>
</reference>
<sequence length="100" mass="11816">MNTVIFGRSYQDGYSYYNLGNDQWFHNFYVYNNPDFTAGVVNINNQSFDTNIYTSPYPNLRKRTANHVTSGKSYAYGQSITTDHITWYYLGKNQWIRQNN</sequence>
<dbReference type="AlphaFoldDB" id="A0ABD4ZKM2"/>
<organism evidence="1 2">
    <name type="scientific">Lactobacillus paragasseri</name>
    <dbReference type="NCBI Taxonomy" id="2107999"/>
    <lineage>
        <taxon>Bacteria</taxon>
        <taxon>Bacillati</taxon>
        <taxon>Bacillota</taxon>
        <taxon>Bacilli</taxon>
        <taxon>Lactobacillales</taxon>
        <taxon>Lactobacillaceae</taxon>
        <taxon>Lactobacillus</taxon>
    </lineage>
</organism>
<protein>
    <submittedName>
        <fullName evidence="1">Uncharacterized protein</fullName>
    </submittedName>
</protein>